<feature type="transmembrane region" description="Helical" evidence="1">
    <location>
        <begin position="6"/>
        <end position="31"/>
    </location>
</feature>
<accession>L8MZF4</accession>
<evidence type="ECO:0000313" key="3">
    <source>
        <dbReference type="Proteomes" id="UP000011201"/>
    </source>
</evidence>
<proteinExistence type="predicted"/>
<dbReference type="AlphaFoldDB" id="L8MZF4"/>
<comment type="caution">
    <text evidence="2">The sequence shown here is derived from an EMBL/GenBank/DDBJ whole genome shotgun (WGS) entry which is preliminary data.</text>
</comment>
<protein>
    <submittedName>
        <fullName evidence="2">Uncharacterized protein</fullName>
    </submittedName>
</protein>
<gene>
    <name evidence="2" type="ORF">Pse7429DRAFT_2588</name>
</gene>
<evidence type="ECO:0000256" key="1">
    <source>
        <dbReference type="SAM" id="Phobius"/>
    </source>
</evidence>
<reference evidence="2 3" key="1">
    <citation type="journal article" date="2013" name="Proc. Natl. Acad. Sci. U.S.A.">
        <title>Improving the coverage of the cyanobacterial phylum using diversity-driven genome sequencing.</title>
        <authorList>
            <person name="Shih P.M."/>
            <person name="Wu D."/>
            <person name="Latifi A."/>
            <person name="Axen S.D."/>
            <person name="Fewer D.P."/>
            <person name="Talla E."/>
            <person name="Calteau A."/>
            <person name="Cai F."/>
            <person name="Tandeau de Marsac N."/>
            <person name="Rippka R."/>
            <person name="Herdman M."/>
            <person name="Sivonen K."/>
            <person name="Coursin T."/>
            <person name="Laurent T."/>
            <person name="Goodwin L."/>
            <person name="Nolan M."/>
            <person name="Davenport K.W."/>
            <person name="Han C.S."/>
            <person name="Rubin E.M."/>
            <person name="Eisen J.A."/>
            <person name="Woyke T."/>
            <person name="Gugger M."/>
            <person name="Kerfeld C.A."/>
        </authorList>
    </citation>
    <scope>NUCLEOTIDE SEQUENCE [LARGE SCALE GENOMIC DNA]</scope>
    <source>
        <strain evidence="2 3">PCC 7429</strain>
    </source>
</reference>
<keyword evidence="3" id="KW-1185">Reference proteome</keyword>
<keyword evidence="1" id="KW-1133">Transmembrane helix</keyword>
<keyword evidence="1" id="KW-0472">Membrane</keyword>
<organism evidence="2 3">
    <name type="scientific">Pseudanabaena biceps PCC 7429</name>
    <dbReference type="NCBI Taxonomy" id="927668"/>
    <lineage>
        <taxon>Bacteria</taxon>
        <taxon>Bacillati</taxon>
        <taxon>Cyanobacteriota</taxon>
        <taxon>Cyanophyceae</taxon>
        <taxon>Pseudanabaenales</taxon>
        <taxon>Pseudanabaenaceae</taxon>
        <taxon>Pseudanabaena</taxon>
    </lineage>
</organism>
<sequence precursor="true">MIIVWNSFFLGVISAFACSSLALWVMVMLSLGKSPLQFK</sequence>
<keyword evidence="1" id="KW-0812">Transmembrane</keyword>
<name>L8MZF4_9CYAN</name>
<dbReference type="EMBL" id="ALWB01000110">
    <property type="protein sequence ID" value="ELS32174.1"/>
    <property type="molecule type" value="Genomic_DNA"/>
</dbReference>
<evidence type="ECO:0000313" key="2">
    <source>
        <dbReference type="EMBL" id="ELS32174.1"/>
    </source>
</evidence>
<dbReference type="Proteomes" id="UP000011201">
    <property type="component" value="Unassembled WGS sequence"/>
</dbReference>